<evidence type="ECO:0000256" key="3">
    <source>
        <dbReference type="ARBA" id="ARBA00022617"/>
    </source>
</evidence>
<dbReference type="PRINTS" id="PR00463">
    <property type="entry name" value="EP450I"/>
</dbReference>
<dbReference type="Proteomes" id="UP000094527">
    <property type="component" value="Unassembled WGS sequence"/>
</dbReference>
<comment type="cofactor">
    <cofactor evidence="1 8">
        <name>heme</name>
        <dbReference type="ChEBI" id="CHEBI:30413"/>
    </cofactor>
</comment>
<evidence type="ECO:0000256" key="7">
    <source>
        <dbReference type="ARBA" id="ARBA00023033"/>
    </source>
</evidence>
<keyword evidence="6 8" id="KW-0408">Iron</keyword>
<evidence type="ECO:0000313" key="10">
    <source>
        <dbReference type="Proteomes" id="UP000094527"/>
    </source>
</evidence>
<proteinExistence type="inferred from homology"/>
<dbReference type="InterPro" id="IPR002401">
    <property type="entry name" value="Cyt_P450_E_grp-I"/>
</dbReference>
<keyword evidence="3 8" id="KW-0349">Heme</keyword>
<dbReference type="AlphaFoldDB" id="A0A1D2MDY2"/>
<dbReference type="Gene3D" id="1.10.630.10">
    <property type="entry name" value="Cytochrome P450"/>
    <property type="match status" value="2"/>
</dbReference>
<evidence type="ECO:0000256" key="5">
    <source>
        <dbReference type="ARBA" id="ARBA00023002"/>
    </source>
</evidence>
<feature type="binding site" description="axial binding residue" evidence="8">
    <location>
        <position position="883"/>
    </location>
    <ligand>
        <name>heme</name>
        <dbReference type="ChEBI" id="CHEBI:30413"/>
    </ligand>
    <ligandPart>
        <name>Fe</name>
        <dbReference type="ChEBI" id="CHEBI:18248"/>
    </ligandPart>
</feature>
<comment type="similarity">
    <text evidence="2">Belongs to the cytochrome P450 family.</text>
</comment>
<dbReference type="InterPro" id="IPR050196">
    <property type="entry name" value="Cytochrome_P450_Monoox"/>
</dbReference>
<dbReference type="EMBL" id="LJIJ01001638">
    <property type="protein sequence ID" value="ODM91185.1"/>
    <property type="molecule type" value="Genomic_DNA"/>
</dbReference>
<evidence type="ECO:0000256" key="4">
    <source>
        <dbReference type="ARBA" id="ARBA00022723"/>
    </source>
</evidence>
<dbReference type="PANTHER" id="PTHR24291">
    <property type="entry name" value="CYTOCHROME P450 FAMILY 4"/>
    <property type="match status" value="1"/>
</dbReference>
<dbReference type="InterPro" id="IPR017972">
    <property type="entry name" value="Cyt_P450_CS"/>
</dbReference>
<protein>
    <submittedName>
        <fullName evidence="9">Cytochrome P450 4C1</fullName>
    </submittedName>
</protein>
<dbReference type="GO" id="GO:0016705">
    <property type="term" value="F:oxidoreductase activity, acting on paired donors, with incorporation or reduction of molecular oxygen"/>
    <property type="evidence" value="ECO:0007669"/>
    <property type="project" value="InterPro"/>
</dbReference>
<keyword evidence="4 8" id="KW-0479">Metal-binding</keyword>
<dbReference type="OrthoDB" id="1470350at2759"/>
<sequence>MILTTEYGEMVQPFENLQWVLAALCIFLICILKLYEKSTPKNVADRKTSRFENLPGPGHYLWGSYSNIFALRDMKECLKVIRNWCADYGPIFKVRLGPLQYVVLNSPEYIQKLMGSRDMSYFGKGFAYEPFKPFWKDGLIISKGEKWKFRRKVLTKHLFSFKTLLSYMKVFNEEADTLVQTLGEMYADGKEKGIEELLMHSSLNTITKAVLGKNVAEIETMDEGDLSVTETVIKVKDVVSMRVLSPWLLSDFIWRLHPMSKVADFVEKMSWKHITNAMKSTNNNSLGIKKDLMAAGISFEGVLEEGSTLISAGHETTATSLHFLLFCLALHPHHQKLCREEVDSIYEDVDLCSGENIQFRALIKLRHLELCVYEALRLLPTVFLMMRKIEAPLEIEEDLILPSGTEICIFTQGLHMNPEYFPEPNSFIPERFSREESKNRHPHAFIAFSAGPRRCIGQKFAMMEMLTLTAKILRHYDISTSDKLQDVVLLPIITLTPEKPMNFLFTKPCLNVIEGWCRKYGPVFTVNFGPSLPITFLNSPEYIQKLLASTDMGHIGKGFIYEPLKPVWNDGLIISNGEKWKTRRRLLTKHIFSFKSFVAYMKIFQEEADTLIETLGEMFQNGEENEIDDVLLRASFNAVAKAALGKCATEIEVPDETNNFSLFETVKKIKEVVATRVINPWLLFNPIWRLHPLSKVETGLVQNVWKYGHRCISDDENKNALKEDLLAAGVSIEGILEESVTLISAGYETTGISLQFLFFFLALYPEHQEKCRTEVDALFETSEDLQYKSLGKMKHLEMCVNETFRLLPTVFVMMRKIETPLQLETDLEIPGGSQISIFVPGLHKNPQYFPEPDKFIPERFLEKESKARHNYSFVPFSGGTRMCIGYKFAMMEIMSLTSKILRHFVISTNDKYEDLVCLPHVTLTPQKPIKFIFKRR</sequence>
<gene>
    <name evidence="9" type="ORF">Ocin01_15496</name>
</gene>
<keyword evidence="10" id="KW-1185">Reference proteome</keyword>
<dbReference type="SUPFAM" id="SSF48264">
    <property type="entry name" value="Cytochrome P450"/>
    <property type="match status" value="2"/>
</dbReference>
<dbReference type="InterPro" id="IPR036396">
    <property type="entry name" value="Cyt_P450_sf"/>
</dbReference>
<organism evidence="9 10">
    <name type="scientific">Orchesella cincta</name>
    <name type="common">Springtail</name>
    <name type="synonym">Podura cincta</name>
    <dbReference type="NCBI Taxonomy" id="48709"/>
    <lineage>
        <taxon>Eukaryota</taxon>
        <taxon>Metazoa</taxon>
        <taxon>Ecdysozoa</taxon>
        <taxon>Arthropoda</taxon>
        <taxon>Hexapoda</taxon>
        <taxon>Collembola</taxon>
        <taxon>Entomobryomorpha</taxon>
        <taxon>Entomobryoidea</taxon>
        <taxon>Orchesellidae</taxon>
        <taxon>Orchesellinae</taxon>
        <taxon>Orchesella</taxon>
    </lineage>
</organism>
<evidence type="ECO:0000256" key="8">
    <source>
        <dbReference type="PIRSR" id="PIRSR602401-1"/>
    </source>
</evidence>
<reference evidence="9 10" key="1">
    <citation type="journal article" date="2016" name="Genome Biol. Evol.">
        <title>Gene Family Evolution Reflects Adaptation to Soil Environmental Stressors in the Genome of the Collembolan Orchesella cincta.</title>
        <authorList>
            <person name="Faddeeva-Vakhrusheva A."/>
            <person name="Derks M.F."/>
            <person name="Anvar S.Y."/>
            <person name="Agamennone V."/>
            <person name="Suring W."/>
            <person name="Smit S."/>
            <person name="van Straalen N.M."/>
            <person name="Roelofs D."/>
        </authorList>
    </citation>
    <scope>NUCLEOTIDE SEQUENCE [LARGE SCALE GENOMIC DNA]</scope>
    <source>
        <tissue evidence="9">Mixed pool</tissue>
    </source>
</reference>
<evidence type="ECO:0000256" key="1">
    <source>
        <dbReference type="ARBA" id="ARBA00001971"/>
    </source>
</evidence>
<dbReference type="STRING" id="48709.A0A1D2MDY2"/>
<dbReference type="GO" id="GO:0020037">
    <property type="term" value="F:heme binding"/>
    <property type="evidence" value="ECO:0007669"/>
    <property type="project" value="InterPro"/>
</dbReference>
<evidence type="ECO:0000256" key="6">
    <source>
        <dbReference type="ARBA" id="ARBA00023004"/>
    </source>
</evidence>
<dbReference type="Pfam" id="PF00067">
    <property type="entry name" value="p450"/>
    <property type="match status" value="2"/>
</dbReference>
<dbReference type="InterPro" id="IPR001128">
    <property type="entry name" value="Cyt_P450"/>
</dbReference>
<dbReference type="OMA" id="LFNMFAA"/>
<dbReference type="GO" id="GO:0005506">
    <property type="term" value="F:iron ion binding"/>
    <property type="evidence" value="ECO:0007669"/>
    <property type="project" value="InterPro"/>
</dbReference>
<evidence type="ECO:0000313" key="9">
    <source>
        <dbReference type="EMBL" id="ODM91185.1"/>
    </source>
</evidence>
<comment type="caution">
    <text evidence="9">The sequence shown here is derived from an EMBL/GenBank/DDBJ whole genome shotgun (WGS) entry which is preliminary data.</text>
</comment>
<dbReference type="PROSITE" id="PS00086">
    <property type="entry name" value="CYTOCHROME_P450"/>
    <property type="match status" value="2"/>
</dbReference>
<accession>A0A1D2MDY2</accession>
<name>A0A1D2MDY2_ORCCI</name>
<dbReference type="PANTHER" id="PTHR24291:SF201">
    <property type="entry name" value="CYTOCHROME P450, FAMILY 4, SUBFAMILY B, POLYPEPTIDE 7"/>
    <property type="match status" value="1"/>
</dbReference>
<dbReference type="PRINTS" id="PR00385">
    <property type="entry name" value="P450"/>
</dbReference>
<keyword evidence="5" id="KW-0560">Oxidoreductase</keyword>
<keyword evidence="7" id="KW-0503">Monooxygenase</keyword>
<evidence type="ECO:0000256" key="2">
    <source>
        <dbReference type="ARBA" id="ARBA00010617"/>
    </source>
</evidence>
<dbReference type="GO" id="GO:0004497">
    <property type="term" value="F:monooxygenase activity"/>
    <property type="evidence" value="ECO:0007669"/>
    <property type="project" value="UniProtKB-KW"/>
</dbReference>